<protein>
    <submittedName>
        <fullName evidence="2">Uncharacterized protein</fullName>
    </submittedName>
</protein>
<feature type="compositionally biased region" description="Basic residues" evidence="1">
    <location>
        <begin position="1"/>
        <end position="19"/>
    </location>
</feature>
<dbReference type="OrthoDB" id="4147798at2759"/>
<feature type="compositionally biased region" description="Polar residues" evidence="1">
    <location>
        <begin position="22"/>
        <end position="31"/>
    </location>
</feature>
<proteinExistence type="predicted"/>
<accession>A0A2B7XSL6</accession>
<dbReference type="AlphaFoldDB" id="A0A2B7XSL6"/>
<comment type="caution">
    <text evidence="2">The sequence shown here is derived from an EMBL/GenBank/DDBJ whole genome shotgun (WGS) entry which is preliminary data.</text>
</comment>
<reference evidence="2 3" key="1">
    <citation type="submission" date="2017-10" db="EMBL/GenBank/DDBJ databases">
        <title>Comparative genomics in systemic dimorphic fungi from Ajellomycetaceae.</title>
        <authorList>
            <person name="Munoz J.F."/>
            <person name="Mcewen J.G."/>
            <person name="Clay O.K."/>
            <person name="Cuomo C.A."/>
        </authorList>
    </citation>
    <scope>NUCLEOTIDE SEQUENCE [LARGE SCALE GENOMIC DNA]</scope>
    <source>
        <strain evidence="2 3">UAMH5409</strain>
    </source>
</reference>
<evidence type="ECO:0000256" key="1">
    <source>
        <dbReference type="SAM" id="MobiDB-lite"/>
    </source>
</evidence>
<gene>
    <name evidence="2" type="ORF">AJ79_04567</name>
</gene>
<evidence type="ECO:0000313" key="3">
    <source>
        <dbReference type="Proteomes" id="UP000223968"/>
    </source>
</evidence>
<name>A0A2B7XSL6_9EURO</name>
<evidence type="ECO:0000313" key="2">
    <source>
        <dbReference type="EMBL" id="PGH11980.1"/>
    </source>
</evidence>
<keyword evidence="3" id="KW-1185">Reference proteome</keyword>
<dbReference type="Proteomes" id="UP000223968">
    <property type="component" value="Unassembled WGS sequence"/>
</dbReference>
<feature type="region of interest" description="Disordered" evidence="1">
    <location>
        <begin position="1"/>
        <end position="31"/>
    </location>
</feature>
<sequence>MGQKHNRRRTRPRSRHRRNAPPDQNTPQALASITSRQPCYDIKSSNLPSFAPYPYPLQGTQPAPLAQQWHNRYVAWQNHERRQQQEAAKLEAEQFRLFGGEPGDDVALCYRMLEYFGGLDYIDS</sequence>
<organism evidence="2 3">
    <name type="scientific">Helicocarpus griseus UAMH5409</name>
    <dbReference type="NCBI Taxonomy" id="1447875"/>
    <lineage>
        <taxon>Eukaryota</taxon>
        <taxon>Fungi</taxon>
        <taxon>Dikarya</taxon>
        <taxon>Ascomycota</taxon>
        <taxon>Pezizomycotina</taxon>
        <taxon>Eurotiomycetes</taxon>
        <taxon>Eurotiomycetidae</taxon>
        <taxon>Onygenales</taxon>
        <taxon>Ajellomycetaceae</taxon>
        <taxon>Helicocarpus</taxon>
    </lineage>
</organism>
<dbReference type="EMBL" id="PDNB01000065">
    <property type="protein sequence ID" value="PGH11980.1"/>
    <property type="molecule type" value="Genomic_DNA"/>
</dbReference>